<evidence type="ECO:0000313" key="12">
    <source>
        <dbReference type="Proteomes" id="UP001151582"/>
    </source>
</evidence>
<dbReference type="GO" id="GO:0000398">
    <property type="term" value="P:mRNA splicing, via spliceosome"/>
    <property type="evidence" value="ECO:0007669"/>
    <property type="project" value="TreeGrafter"/>
</dbReference>
<dbReference type="PANTHER" id="PTHR16196:SF0">
    <property type="entry name" value="PRE-MRNA-SPLICING FACTOR CWC25 HOMOLOG"/>
    <property type="match status" value="1"/>
</dbReference>
<keyword evidence="3" id="KW-0507">mRNA processing</keyword>
<dbReference type="GO" id="GO:0005684">
    <property type="term" value="C:U2-type spliceosomal complex"/>
    <property type="evidence" value="ECO:0007669"/>
    <property type="project" value="TreeGrafter"/>
</dbReference>
<evidence type="ECO:0000256" key="4">
    <source>
        <dbReference type="ARBA" id="ARBA00022728"/>
    </source>
</evidence>
<feature type="region of interest" description="Disordered" evidence="9">
    <location>
        <begin position="166"/>
        <end position="266"/>
    </location>
</feature>
<keyword evidence="6" id="KW-0508">mRNA splicing</keyword>
<dbReference type="OrthoDB" id="21123at2759"/>
<evidence type="ECO:0000259" key="10">
    <source>
        <dbReference type="SMART" id="SM01083"/>
    </source>
</evidence>
<comment type="subcellular location">
    <subcellularLocation>
        <location evidence="1">Nucleus</location>
    </subcellularLocation>
</comment>
<feature type="compositionally biased region" description="Pro residues" evidence="9">
    <location>
        <begin position="257"/>
        <end position="266"/>
    </location>
</feature>
<dbReference type="SMART" id="SM01083">
    <property type="entry name" value="Cir_N"/>
    <property type="match status" value="1"/>
</dbReference>
<keyword evidence="7" id="KW-0539">Nucleus</keyword>
<feature type="compositionally biased region" description="Basic and acidic residues" evidence="9">
    <location>
        <begin position="221"/>
        <end position="231"/>
    </location>
</feature>
<dbReference type="InterPro" id="IPR051376">
    <property type="entry name" value="CWC25_splicing_factor"/>
</dbReference>
<sequence length="266" mass="31042">MGGGDLNLKKSWHPLTFRNQEKIWKAEQHAEDEQRKLDQLRKEIEEERQLQELESIQEAAGLKKKSERLEWMYNMPGTATSGPAVTEDMEEYLLGRRRVDNLLKQNDNESSQSMSAGTTDYTALSNTNANSYRDTQAKIREDPLLMIKQQEQAYLKRLMANARNSTANAGTEGGTDHQRSHGKKAKSKKKSRKHQHRSTSRRRRSRSRSPSHRRHRHRSSRHDSTPDDRQRRPSSRSPPSHRHRRRHSPSRSRSPPRRNPSPPRPR</sequence>
<feature type="compositionally biased region" description="Basic residues" evidence="9">
    <location>
        <begin position="180"/>
        <end position="220"/>
    </location>
</feature>
<protein>
    <submittedName>
        <fullName evidence="11">RNA-splicing factor</fullName>
    </submittedName>
</protein>
<accession>A0A9W8B2S0</accession>
<dbReference type="Pfam" id="PF12542">
    <property type="entry name" value="CWC25"/>
    <property type="match status" value="1"/>
</dbReference>
<keyword evidence="4" id="KW-0747">Spliceosome</keyword>
<dbReference type="EMBL" id="JANBQB010000153">
    <property type="protein sequence ID" value="KAJ1980782.1"/>
    <property type="molecule type" value="Genomic_DNA"/>
</dbReference>
<evidence type="ECO:0000256" key="9">
    <source>
        <dbReference type="SAM" id="MobiDB-lite"/>
    </source>
</evidence>
<keyword evidence="5 8" id="KW-0175">Coiled coil</keyword>
<evidence type="ECO:0000256" key="7">
    <source>
        <dbReference type="ARBA" id="ARBA00023242"/>
    </source>
</evidence>
<evidence type="ECO:0000256" key="8">
    <source>
        <dbReference type="SAM" id="Coils"/>
    </source>
</evidence>
<evidence type="ECO:0000256" key="5">
    <source>
        <dbReference type="ARBA" id="ARBA00023054"/>
    </source>
</evidence>
<keyword evidence="12" id="KW-1185">Reference proteome</keyword>
<feature type="domain" description="CBF1-interacting co-repressor CIR N-terminal" evidence="10">
    <location>
        <begin position="11"/>
        <end position="47"/>
    </location>
</feature>
<proteinExistence type="inferred from homology"/>
<evidence type="ECO:0000313" key="11">
    <source>
        <dbReference type="EMBL" id="KAJ1980782.1"/>
    </source>
</evidence>
<feature type="coiled-coil region" evidence="8">
    <location>
        <begin position="23"/>
        <end position="57"/>
    </location>
</feature>
<dbReference type="InterPro" id="IPR022209">
    <property type="entry name" value="CWC25"/>
</dbReference>
<comment type="caution">
    <text evidence="11">The sequence shown here is derived from an EMBL/GenBank/DDBJ whole genome shotgun (WGS) entry which is preliminary data.</text>
</comment>
<evidence type="ECO:0000256" key="2">
    <source>
        <dbReference type="ARBA" id="ARBA00006695"/>
    </source>
</evidence>
<dbReference type="AlphaFoldDB" id="A0A9W8B2S0"/>
<evidence type="ECO:0000256" key="3">
    <source>
        <dbReference type="ARBA" id="ARBA00022664"/>
    </source>
</evidence>
<name>A0A9W8B2S0_9FUNG</name>
<reference evidence="11" key="1">
    <citation type="submission" date="2022-07" db="EMBL/GenBank/DDBJ databases">
        <title>Phylogenomic reconstructions and comparative analyses of Kickxellomycotina fungi.</title>
        <authorList>
            <person name="Reynolds N.K."/>
            <person name="Stajich J.E."/>
            <person name="Barry K."/>
            <person name="Grigoriev I.V."/>
            <person name="Crous P."/>
            <person name="Smith M.E."/>
        </authorList>
    </citation>
    <scope>NUCLEOTIDE SEQUENCE</scope>
    <source>
        <strain evidence="11">RSA 567</strain>
    </source>
</reference>
<dbReference type="PANTHER" id="PTHR16196">
    <property type="entry name" value="CELL CYCLE CONTROL PROTEIN CWF25"/>
    <property type="match status" value="1"/>
</dbReference>
<evidence type="ECO:0000256" key="6">
    <source>
        <dbReference type="ARBA" id="ARBA00023187"/>
    </source>
</evidence>
<organism evidence="11 12">
    <name type="scientific">Dimargaris verticillata</name>
    <dbReference type="NCBI Taxonomy" id="2761393"/>
    <lineage>
        <taxon>Eukaryota</taxon>
        <taxon>Fungi</taxon>
        <taxon>Fungi incertae sedis</taxon>
        <taxon>Zoopagomycota</taxon>
        <taxon>Kickxellomycotina</taxon>
        <taxon>Dimargaritomycetes</taxon>
        <taxon>Dimargaritales</taxon>
        <taxon>Dimargaritaceae</taxon>
        <taxon>Dimargaris</taxon>
    </lineage>
</organism>
<dbReference type="InterPro" id="IPR019339">
    <property type="entry name" value="CIR_N_dom"/>
</dbReference>
<evidence type="ECO:0000256" key="1">
    <source>
        <dbReference type="ARBA" id="ARBA00004123"/>
    </source>
</evidence>
<feature type="region of interest" description="Disordered" evidence="9">
    <location>
        <begin position="103"/>
        <end position="129"/>
    </location>
</feature>
<dbReference type="Proteomes" id="UP001151582">
    <property type="component" value="Unassembled WGS sequence"/>
</dbReference>
<gene>
    <name evidence="11" type="primary">CWC25</name>
    <name evidence="11" type="ORF">H4R34_002327</name>
</gene>
<dbReference type="Pfam" id="PF10197">
    <property type="entry name" value="Cir_N"/>
    <property type="match status" value="1"/>
</dbReference>
<comment type="similarity">
    <text evidence="2">Belongs to the CWC25 family.</text>
</comment>
<feature type="compositionally biased region" description="Basic residues" evidence="9">
    <location>
        <begin position="239"/>
        <end position="256"/>
    </location>
</feature>